<evidence type="ECO:0000313" key="1">
    <source>
        <dbReference type="EMBL" id="GMQ62962.1"/>
    </source>
</evidence>
<keyword evidence="1" id="KW-0378">Hydrolase</keyword>
<gene>
    <name evidence="1" type="ORF">AN2V17_21940</name>
</gene>
<organism evidence="1 2">
    <name type="scientific">Vallitalea maricola</name>
    <dbReference type="NCBI Taxonomy" id="3074433"/>
    <lineage>
        <taxon>Bacteria</taxon>
        <taxon>Bacillati</taxon>
        <taxon>Bacillota</taxon>
        <taxon>Clostridia</taxon>
        <taxon>Lachnospirales</taxon>
        <taxon>Vallitaleaceae</taxon>
        <taxon>Vallitalea</taxon>
    </lineage>
</organism>
<dbReference type="EMBL" id="BTPU01000032">
    <property type="protein sequence ID" value="GMQ62962.1"/>
    <property type="molecule type" value="Genomic_DNA"/>
</dbReference>
<evidence type="ECO:0000313" key="2">
    <source>
        <dbReference type="Proteomes" id="UP001374599"/>
    </source>
</evidence>
<protein>
    <submittedName>
        <fullName evidence="1">Serine hydrolase domain-containing protein</fullName>
    </submittedName>
</protein>
<accession>A0ACB5UK07</accession>
<sequence>MGKKGIIYTIIILVMMSMFSTQVKANKKVDSIKQVSLDPTTEADLEKLINSNMQQGHIPGLALVIIKDGQVFYKKGFGYADVKRKKEVTSKTFFEIGSNSKAFTALGILKLEKEGKIQLEDSVTKYIPWFKMRYVGMYQGEEREEYVDITINQLLHHTSGITSKSIADIPISNEEDALEKTVKTQVNKKLAHYPGENFEYATINYDILGLVIQNVTSMSYENYMKENILKPLGLNETYTHKNNHIEKDMATGYKVQYLKARPFNAPIYKGNTPAGYLISNLDDMEKWVKIQLGIYPLQDFDEELIKTSHIPDTTVSPGGDGSSYAYGWLVYQEGEGVFTHAGNNPNYSSYILIRPDENLGICVLSNINSAYTMDLGKSIYRILNKEEPINYTKDIYSTIDKKACIVIIIGVVMILILLFLLVRFVLELINGKRNHKNNGKKIITTIIGALLITVIISYCLYRIPHVLFYGLPWCFIKVWAPQSILTAIMLLIIVVVLFCIYFVLKRIYPKK</sequence>
<proteinExistence type="predicted"/>
<dbReference type="Proteomes" id="UP001374599">
    <property type="component" value="Unassembled WGS sequence"/>
</dbReference>
<comment type="caution">
    <text evidence="1">The sequence shown here is derived from an EMBL/GenBank/DDBJ whole genome shotgun (WGS) entry which is preliminary data.</text>
</comment>
<reference evidence="1" key="1">
    <citation type="submission" date="2023-09" db="EMBL/GenBank/DDBJ databases">
        <title>Vallitalea sediminicola and Vallitalea maricola sp. nov., anaerobic bacteria isolated from marine sediment.</title>
        <authorList>
            <person name="Hirano S."/>
            <person name="Maeda A."/>
            <person name="Terahara T."/>
            <person name="Mori K."/>
            <person name="Hamada M."/>
            <person name="Matsumoto R."/>
            <person name="Kobayashi T."/>
        </authorList>
    </citation>
    <scope>NUCLEOTIDE SEQUENCE</scope>
    <source>
        <strain evidence="1">AN17-2</strain>
    </source>
</reference>
<name>A0ACB5UK07_9FIRM</name>
<keyword evidence="2" id="KW-1185">Reference proteome</keyword>